<evidence type="ECO:0000256" key="3">
    <source>
        <dbReference type="ARBA" id="ARBA00022692"/>
    </source>
</evidence>
<feature type="transmembrane region" description="Helical" evidence="8">
    <location>
        <begin position="143"/>
        <end position="162"/>
    </location>
</feature>
<evidence type="ECO:0000256" key="4">
    <source>
        <dbReference type="ARBA" id="ARBA00022960"/>
    </source>
</evidence>
<feature type="transmembrane region" description="Helical" evidence="8">
    <location>
        <begin position="174"/>
        <end position="193"/>
    </location>
</feature>
<evidence type="ECO:0000256" key="6">
    <source>
        <dbReference type="ARBA" id="ARBA00022989"/>
    </source>
</evidence>
<dbReference type="Pfam" id="PF03023">
    <property type="entry name" value="MurJ"/>
    <property type="match status" value="1"/>
</dbReference>
<comment type="function">
    <text evidence="8 9">Involved in peptidoglycan biosynthesis. Transports lipid-linked peptidoglycan precursors from the inner to the outer leaflet of the cytoplasmic membrane.</text>
</comment>
<keyword evidence="8 9" id="KW-0813">Transport</keyword>
<keyword evidence="8 9" id="KW-0961">Cell wall biogenesis/degradation</keyword>
<dbReference type="GO" id="GO:0009252">
    <property type="term" value="P:peptidoglycan biosynthetic process"/>
    <property type="evidence" value="ECO:0007669"/>
    <property type="project" value="UniProtKB-UniRule"/>
</dbReference>
<evidence type="ECO:0000313" key="11">
    <source>
        <dbReference type="Proteomes" id="UP000231162"/>
    </source>
</evidence>
<evidence type="ECO:0000256" key="9">
    <source>
        <dbReference type="PIRNR" id="PIRNR002869"/>
    </source>
</evidence>
<dbReference type="PANTHER" id="PTHR47019">
    <property type="entry name" value="LIPID II FLIPPASE MURJ"/>
    <property type="match status" value="1"/>
</dbReference>
<sequence>MANHATIDKMKLISLTKENTIKTATAILVTTLALSNILGVIRDHFLAQKITTDLLDTYYAAFRLPDLIFNVIILGAVSSAFIPTFSTLLSQNKKDEAHRLASAVLTIGMVMVLGAIAVLYILLPWLTQYLVPDFSPEKRQMTYQLSRLLLVPPIFFALSYFFSAVLNSYKRFMASSLAPLIYNISIIGATYLFADRYGVYAVAWGVIIGAALHMCIQLIPLRTFSLKLKVAWDTKSSSVRQVGRLMIPRSIGLGALQIMFVSFTSMASGLGMGAVAILSLADNIQTMPTVVFGASVATALFPTLAQKFSLGKMDDFSKHIEKATTTILYYLVPTAIAVILLRIQIVRLVLGSGHFGWDQTVLTAQTLGFFALSMVFSGLIPLFTRSFYALHNTRSPTLYAIVSIIVSIISALLFKQWLGVTGLALAFSLGSLVNFTLLYSSLKKHIPDFNEDAIWAKIPPIIFGTIGMGIAIQITKFALGTVFDLDRFYEVALQAGLASVFGAAVYFATTYWLGFKDSELLGFGRIIGFFTGGRSGTRHKT</sequence>
<feature type="transmembrane region" description="Helical" evidence="8">
    <location>
        <begin position="362"/>
        <end position="384"/>
    </location>
</feature>
<dbReference type="GO" id="GO:0034204">
    <property type="term" value="P:lipid translocation"/>
    <property type="evidence" value="ECO:0007669"/>
    <property type="project" value="TreeGrafter"/>
</dbReference>
<keyword evidence="3 8" id="KW-0812">Transmembrane</keyword>
<dbReference type="PIRSF" id="PIRSF002869">
    <property type="entry name" value="MviN"/>
    <property type="match status" value="1"/>
</dbReference>
<evidence type="ECO:0000256" key="8">
    <source>
        <dbReference type="HAMAP-Rule" id="MF_02078"/>
    </source>
</evidence>
<evidence type="ECO:0000256" key="5">
    <source>
        <dbReference type="ARBA" id="ARBA00022984"/>
    </source>
</evidence>
<keyword evidence="4 8" id="KW-0133">Cell shape</keyword>
<dbReference type="Proteomes" id="UP000231162">
    <property type="component" value="Unassembled WGS sequence"/>
</dbReference>
<dbReference type="GO" id="GO:0005886">
    <property type="term" value="C:plasma membrane"/>
    <property type="evidence" value="ECO:0007669"/>
    <property type="project" value="UniProtKB-SubCell"/>
</dbReference>
<dbReference type="UniPathway" id="UPA00219"/>
<dbReference type="InterPro" id="IPR051050">
    <property type="entry name" value="Lipid_II_flippase_MurJ/MviN"/>
</dbReference>
<feature type="transmembrane region" description="Helical" evidence="8">
    <location>
        <begin position="253"/>
        <end position="281"/>
    </location>
</feature>
<feature type="transmembrane region" description="Helical" evidence="8">
    <location>
        <begin position="199"/>
        <end position="219"/>
    </location>
</feature>
<comment type="similarity">
    <text evidence="8 9">Belongs to the MurJ/MviN family.</text>
</comment>
<dbReference type="HAMAP" id="MF_02078">
    <property type="entry name" value="MurJ_MviN"/>
    <property type="match status" value="1"/>
</dbReference>
<evidence type="ECO:0000256" key="1">
    <source>
        <dbReference type="ARBA" id="ARBA00004651"/>
    </source>
</evidence>
<feature type="transmembrane region" description="Helical" evidence="8">
    <location>
        <begin position="327"/>
        <end position="350"/>
    </location>
</feature>
<accession>A0A2M6R8C8</accession>
<evidence type="ECO:0000313" key="10">
    <source>
        <dbReference type="EMBL" id="PIS06799.1"/>
    </source>
</evidence>
<dbReference type="PANTHER" id="PTHR47019:SF1">
    <property type="entry name" value="LIPID II FLIPPASE MURJ"/>
    <property type="match status" value="1"/>
</dbReference>
<keyword evidence="5 8" id="KW-0573">Peptidoglycan synthesis</keyword>
<evidence type="ECO:0000256" key="2">
    <source>
        <dbReference type="ARBA" id="ARBA00022475"/>
    </source>
</evidence>
<feature type="transmembrane region" description="Helical" evidence="8">
    <location>
        <begin position="396"/>
        <end position="414"/>
    </location>
</feature>
<dbReference type="NCBIfam" id="TIGR01695">
    <property type="entry name" value="murJ_mviN"/>
    <property type="match status" value="1"/>
</dbReference>
<dbReference type="EMBL" id="PEZX01000036">
    <property type="protein sequence ID" value="PIS06799.1"/>
    <property type="molecule type" value="Genomic_DNA"/>
</dbReference>
<name>A0A2M6R8C8_9BACT</name>
<dbReference type="GO" id="GO:0071555">
    <property type="term" value="P:cell wall organization"/>
    <property type="evidence" value="ECO:0007669"/>
    <property type="project" value="UniProtKB-UniRule"/>
</dbReference>
<comment type="subcellular location">
    <subcellularLocation>
        <location evidence="1 8">Cell membrane</location>
        <topology evidence="1 8">Multi-pass membrane protein</topology>
    </subcellularLocation>
</comment>
<dbReference type="GO" id="GO:0008360">
    <property type="term" value="P:regulation of cell shape"/>
    <property type="evidence" value="ECO:0007669"/>
    <property type="project" value="UniProtKB-UniRule"/>
</dbReference>
<feature type="transmembrane region" description="Helical" evidence="8">
    <location>
        <begin position="100"/>
        <end position="123"/>
    </location>
</feature>
<comment type="pathway">
    <text evidence="8">Cell wall biogenesis; peptidoglycan biosynthesis.</text>
</comment>
<dbReference type="CDD" id="cd13123">
    <property type="entry name" value="MATE_MurJ_like"/>
    <property type="match status" value="1"/>
</dbReference>
<feature type="transmembrane region" description="Helical" evidence="8">
    <location>
        <begin position="287"/>
        <end position="306"/>
    </location>
</feature>
<proteinExistence type="inferred from homology"/>
<feature type="transmembrane region" description="Helical" evidence="8">
    <location>
        <begin position="491"/>
        <end position="515"/>
    </location>
</feature>
<feature type="transmembrane region" description="Helical" evidence="8">
    <location>
        <begin position="420"/>
        <end position="440"/>
    </location>
</feature>
<reference evidence="11" key="1">
    <citation type="submission" date="2017-09" db="EMBL/GenBank/DDBJ databases">
        <title>Depth-based differentiation of microbial function through sediment-hosted aquifers and enrichment of novel symbionts in the deep terrestrial subsurface.</title>
        <authorList>
            <person name="Probst A.J."/>
            <person name="Ladd B."/>
            <person name="Jarett J.K."/>
            <person name="Geller-Mcgrath D.E."/>
            <person name="Sieber C.M.K."/>
            <person name="Emerson J.B."/>
            <person name="Anantharaman K."/>
            <person name="Thomas B.C."/>
            <person name="Malmstrom R."/>
            <person name="Stieglmeier M."/>
            <person name="Klingl A."/>
            <person name="Woyke T."/>
            <person name="Ryan C.M."/>
            <person name="Banfield J.F."/>
        </authorList>
    </citation>
    <scope>NUCLEOTIDE SEQUENCE [LARGE SCALE GENOMIC DNA]</scope>
</reference>
<feature type="transmembrane region" description="Helical" evidence="8">
    <location>
        <begin position="67"/>
        <end position="88"/>
    </location>
</feature>
<feature type="transmembrane region" description="Helical" evidence="8">
    <location>
        <begin position="21"/>
        <end position="41"/>
    </location>
</feature>
<evidence type="ECO:0000256" key="7">
    <source>
        <dbReference type="ARBA" id="ARBA00023136"/>
    </source>
</evidence>
<dbReference type="InterPro" id="IPR004268">
    <property type="entry name" value="MurJ"/>
</dbReference>
<organism evidence="10 11">
    <name type="scientific">Candidatus Berkelbacteria bacterium CG10_big_fil_rev_8_21_14_0_10_43_14</name>
    <dbReference type="NCBI Taxonomy" id="1974515"/>
    <lineage>
        <taxon>Bacteria</taxon>
        <taxon>Candidatus Berkelbacteria</taxon>
    </lineage>
</organism>
<keyword evidence="2 8" id="KW-1003">Cell membrane</keyword>
<dbReference type="PRINTS" id="PR01806">
    <property type="entry name" value="VIRFACTRMVIN"/>
</dbReference>
<dbReference type="AlphaFoldDB" id="A0A2M6R8C8"/>
<keyword evidence="7 8" id="KW-0472">Membrane</keyword>
<gene>
    <name evidence="10" type="primary">mviN</name>
    <name evidence="8" type="synonym">murJ</name>
    <name evidence="10" type="ORF">COT79_02795</name>
</gene>
<feature type="transmembrane region" description="Helical" evidence="8">
    <location>
        <begin position="461"/>
        <end position="479"/>
    </location>
</feature>
<dbReference type="GO" id="GO:0015648">
    <property type="term" value="F:lipid-linked peptidoglycan transporter activity"/>
    <property type="evidence" value="ECO:0007669"/>
    <property type="project" value="UniProtKB-UniRule"/>
</dbReference>
<comment type="caution">
    <text evidence="10">The sequence shown here is derived from an EMBL/GenBank/DDBJ whole genome shotgun (WGS) entry which is preliminary data.</text>
</comment>
<protein>
    <recommendedName>
        <fullName evidence="8">Probable lipid II flippase MurJ</fullName>
    </recommendedName>
</protein>
<keyword evidence="6 8" id="KW-1133">Transmembrane helix</keyword>